<dbReference type="AlphaFoldDB" id="A0A821YIL2"/>
<reference evidence="1" key="1">
    <citation type="submission" date="2021-02" db="EMBL/GenBank/DDBJ databases">
        <authorList>
            <person name="Nowell W R."/>
        </authorList>
    </citation>
    <scope>NUCLEOTIDE SEQUENCE</scope>
</reference>
<proteinExistence type="predicted"/>
<sequence length="32" mass="3742">WMMCNEQGIRAYPTLRIYPKVCIGLEIKLTTV</sequence>
<dbReference type="EMBL" id="CAJOBP010097358">
    <property type="protein sequence ID" value="CAF4966144.1"/>
    <property type="molecule type" value="Genomic_DNA"/>
</dbReference>
<evidence type="ECO:0000313" key="2">
    <source>
        <dbReference type="Proteomes" id="UP000663873"/>
    </source>
</evidence>
<organism evidence="1 2">
    <name type="scientific">Rotaria socialis</name>
    <dbReference type="NCBI Taxonomy" id="392032"/>
    <lineage>
        <taxon>Eukaryota</taxon>
        <taxon>Metazoa</taxon>
        <taxon>Spiralia</taxon>
        <taxon>Gnathifera</taxon>
        <taxon>Rotifera</taxon>
        <taxon>Eurotatoria</taxon>
        <taxon>Bdelloidea</taxon>
        <taxon>Philodinida</taxon>
        <taxon>Philodinidae</taxon>
        <taxon>Rotaria</taxon>
    </lineage>
</organism>
<dbReference type="Proteomes" id="UP000663873">
    <property type="component" value="Unassembled WGS sequence"/>
</dbReference>
<accession>A0A821YIL2</accession>
<keyword evidence="2" id="KW-1185">Reference proteome</keyword>
<comment type="caution">
    <text evidence="1">The sequence shown here is derived from an EMBL/GenBank/DDBJ whole genome shotgun (WGS) entry which is preliminary data.</text>
</comment>
<feature type="non-terminal residue" evidence="1">
    <location>
        <position position="1"/>
    </location>
</feature>
<evidence type="ECO:0000313" key="1">
    <source>
        <dbReference type="EMBL" id="CAF4966144.1"/>
    </source>
</evidence>
<name>A0A821YIL2_9BILA</name>
<protein>
    <submittedName>
        <fullName evidence="1">Uncharacterized protein</fullName>
    </submittedName>
</protein>
<gene>
    <name evidence="1" type="ORF">UJA718_LOCUS48506</name>
</gene>